<evidence type="ECO:0000313" key="1">
    <source>
        <dbReference type="EMBL" id="KAF2164952.1"/>
    </source>
</evidence>
<accession>A0A6A6CG90</accession>
<reference evidence="1" key="1">
    <citation type="journal article" date="2020" name="Stud. Mycol.">
        <title>101 Dothideomycetes genomes: a test case for predicting lifestyles and emergence of pathogens.</title>
        <authorList>
            <person name="Haridas S."/>
            <person name="Albert R."/>
            <person name="Binder M."/>
            <person name="Bloem J."/>
            <person name="Labutti K."/>
            <person name="Salamov A."/>
            <person name="Andreopoulos B."/>
            <person name="Baker S."/>
            <person name="Barry K."/>
            <person name="Bills G."/>
            <person name="Bluhm B."/>
            <person name="Cannon C."/>
            <person name="Castanera R."/>
            <person name="Culley D."/>
            <person name="Daum C."/>
            <person name="Ezra D."/>
            <person name="Gonzalez J."/>
            <person name="Henrissat B."/>
            <person name="Kuo A."/>
            <person name="Liang C."/>
            <person name="Lipzen A."/>
            <person name="Lutzoni F."/>
            <person name="Magnuson J."/>
            <person name="Mondo S."/>
            <person name="Nolan M."/>
            <person name="Ohm R."/>
            <person name="Pangilinan J."/>
            <person name="Park H.-J."/>
            <person name="Ramirez L."/>
            <person name="Alfaro M."/>
            <person name="Sun H."/>
            <person name="Tritt A."/>
            <person name="Yoshinaga Y."/>
            <person name="Zwiers L.-H."/>
            <person name="Turgeon B."/>
            <person name="Goodwin S."/>
            <person name="Spatafora J."/>
            <person name="Crous P."/>
            <person name="Grigoriev I."/>
        </authorList>
    </citation>
    <scope>NUCLEOTIDE SEQUENCE</scope>
    <source>
        <strain evidence="1">ATCC 36951</strain>
    </source>
</reference>
<dbReference type="Proteomes" id="UP000799537">
    <property type="component" value="Unassembled WGS sequence"/>
</dbReference>
<dbReference type="EMBL" id="ML993602">
    <property type="protein sequence ID" value="KAF2164952.1"/>
    <property type="molecule type" value="Genomic_DNA"/>
</dbReference>
<name>A0A6A6CG90_ZASCE</name>
<keyword evidence="2" id="KW-1185">Reference proteome</keyword>
<gene>
    <name evidence="1" type="ORF">M409DRAFT_56303</name>
</gene>
<dbReference type="AlphaFoldDB" id="A0A6A6CG90"/>
<dbReference type="GeneID" id="54566522"/>
<organism evidence="1 2">
    <name type="scientific">Zasmidium cellare ATCC 36951</name>
    <dbReference type="NCBI Taxonomy" id="1080233"/>
    <lineage>
        <taxon>Eukaryota</taxon>
        <taxon>Fungi</taxon>
        <taxon>Dikarya</taxon>
        <taxon>Ascomycota</taxon>
        <taxon>Pezizomycotina</taxon>
        <taxon>Dothideomycetes</taxon>
        <taxon>Dothideomycetidae</taxon>
        <taxon>Mycosphaerellales</taxon>
        <taxon>Mycosphaerellaceae</taxon>
        <taxon>Zasmidium</taxon>
    </lineage>
</organism>
<sequence>MGLGEATGQATVKSSYPTTALNFDVERSLNIRTALWRLGPRHEDKTDVTRSQHDHRRRWSSGAWPTLHAWPKDTWTRRKGLRHVGGIAVSSILDDARRRPKRGSQRLLCPCRGWPSVSSVHAGWRDLRRYGDRRHFLQLGEEPKAESEAVSVGALAVEDLARRVIAAQT</sequence>
<evidence type="ECO:0000313" key="2">
    <source>
        <dbReference type="Proteomes" id="UP000799537"/>
    </source>
</evidence>
<proteinExistence type="predicted"/>
<dbReference type="RefSeq" id="XP_033665841.1">
    <property type="nucleotide sequence ID" value="XM_033813250.1"/>
</dbReference>
<protein>
    <submittedName>
        <fullName evidence="1">Uncharacterized protein</fullName>
    </submittedName>
</protein>